<organism evidence="6 7">
    <name type="scientific">Absicoccus porci</name>
    <dbReference type="NCBI Taxonomy" id="2486576"/>
    <lineage>
        <taxon>Bacteria</taxon>
        <taxon>Bacillati</taxon>
        <taxon>Bacillota</taxon>
        <taxon>Erysipelotrichia</taxon>
        <taxon>Erysipelotrichales</taxon>
        <taxon>Erysipelotrichaceae</taxon>
        <taxon>Absicoccus</taxon>
    </lineage>
</organism>
<protein>
    <recommendedName>
        <fullName evidence="8">Helicase</fullName>
    </recommendedName>
</protein>
<dbReference type="GO" id="GO:0008270">
    <property type="term" value="F:zinc ion binding"/>
    <property type="evidence" value="ECO:0007669"/>
    <property type="project" value="UniProtKB-KW"/>
</dbReference>
<dbReference type="CDD" id="cd18793">
    <property type="entry name" value="SF2_C_SNF"/>
    <property type="match status" value="1"/>
</dbReference>
<evidence type="ECO:0000256" key="2">
    <source>
        <dbReference type="PROSITE-ProRule" id="PRU00325"/>
    </source>
</evidence>
<dbReference type="PANTHER" id="PTHR10799">
    <property type="entry name" value="SNF2/RAD54 HELICASE FAMILY"/>
    <property type="match status" value="1"/>
</dbReference>
<dbReference type="SUPFAM" id="SSF52540">
    <property type="entry name" value="P-loop containing nucleoside triphosphate hydrolases"/>
    <property type="match status" value="2"/>
</dbReference>
<dbReference type="Pfam" id="PF00271">
    <property type="entry name" value="Helicase_C"/>
    <property type="match status" value="1"/>
</dbReference>
<dbReference type="CDD" id="cd18012">
    <property type="entry name" value="DEXQc_arch_SWI2_SNF2"/>
    <property type="match status" value="1"/>
</dbReference>
<evidence type="ECO:0000259" key="4">
    <source>
        <dbReference type="PROSITE" id="PS51192"/>
    </source>
</evidence>
<dbReference type="SMART" id="SM00490">
    <property type="entry name" value="HELICc"/>
    <property type="match status" value="1"/>
</dbReference>
<dbReference type="InterPro" id="IPR049730">
    <property type="entry name" value="SNF2/RAD54-like_C"/>
</dbReference>
<name>A0A3N0I2Q9_9FIRM</name>
<dbReference type="PROSITE" id="PS51194">
    <property type="entry name" value="HELICASE_CTER"/>
    <property type="match status" value="1"/>
</dbReference>
<proteinExistence type="predicted"/>
<dbReference type="AlphaFoldDB" id="A0A3N0I2Q9"/>
<feature type="domain" description="Helicase ATP-binding" evidence="4">
    <location>
        <begin position="750"/>
        <end position="910"/>
    </location>
</feature>
<reference evidence="6 7" key="1">
    <citation type="submission" date="2018-11" db="EMBL/GenBank/DDBJ databases">
        <title>Clostridium sp. nov., a member of the family Erysipelotrichaceae isolated from pig faeces.</title>
        <authorList>
            <person name="Chang Y.-H."/>
        </authorList>
    </citation>
    <scope>NUCLEOTIDE SEQUENCE [LARGE SCALE GENOMIC DNA]</scope>
    <source>
        <strain evidence="6 7">YH-panp20</strain>
    </source>
</reference>
<dbReference type="InterPro" id="IPR027417">
    <property type="entry name" value="P-loop_NTPase"/>
</dbReference>
<gene>
    <name evidence="6" type="ORF">EDX97_01725</name>
</gene>
<dbReference type="InterPro" id="IPR038718">
    <property type="entry name" value="SNF2-like_sf"/>
</dbReference>
<dbReference type="Pfam" id="PF08455">
    <property type="entry name" value="SNF2_assoc"/>
    <property type="match status" value="1"/>
</dbReference>
<evidence type="ECO:0000313" key="6">
    <source>
        <dbReference type="EMBL" id="RNM31301.1"/>
    </source>
</evidence>
<keyword evidence="1" id="KW-0378">Hydrolase</keyword>
<keyword evidence="2" id="KW-0479">Metal-binding</keyword>
<comment type="caution">
    <text evidence="6">The sequence shown here is derived from an EMBL/GenBank/DDBJ whole genome shotgun (WGS) entry which is preliminary data.</text>
</comment>
<dbReference type="InterPro" id="IPR013663">
    <property type="entry name" value="Helicase_SWF/SNF/SWI_bac"/>
</dbReference>
<dbReference type="OrthoDB" id="9760715at2"/>
<dbReference type="PROSITE" id="PS50966">
    <property type="entry name" value="ZF_SWIM"/>
    <property type="match status" value="1"/>
</dbReference>
<keyword evidence="2" id="KW-0863">Zinc-finger</keyword>
<dbReference type="SMART" id="SM00487">
    <property type="entry name" value="DEXDc"/>
    <property type="match status" value="1"/>
</dbReference>
<dbReference type="Proteomes" id="UP000276568">
    <property type="component" value="Unassembled WGS sequence"/>
</dbReference>
<accession>A0A3N0I2Q9</accession>
<keyword evidence="2" id="KW-0862">Zinc</keyword>
<sequence length="1197" mass="140101">MVMQMKWKHLFPVRILNRGKSYFYSGQVYDLEKKEHTLTAKVDGYDTYYVTIQLNEDEQSILHADCSCPYAEDHSYCKHEAAVLFAYDDQLRTESKEKEYEKFQIQILPQIKKAFTKNDYFFDMGKVLNSLPIRYDTWQKGVQLVHDHAITIDEPKLTLSEWVDEDQTQYLVVQSYYKNRMSAYLELRHNEIKRLSCRDYECRNSYDTYYARTQPICEHEAALLYLTIQYILQNNPGDRTDRNGFVFLETFNTTKTTNIDHHVKLVPHLNVDIDSLSFSVWLGNQRLYKIRSFSSFVHNLHTQTPYVISKKTQFQLDKESFDPEYIPLLELIEAKVVERENTPVRYGYEPLHIGAEIDLSGQTIDAFYDIAQTIPVEYEKKHIQTKTTQLDISFTIKPLMQNQSTQGIQVTGHVPTIIKGIRYGYYFENNTLYRIPLDQADSFIHMPRNENDDITFQIGNKHLAHFYYDQLPKIQETSHVEIIEPETIESILPPEPDFTFYFDADDDYMICTIEAIYDKSRYRMTDEITNDAKGYYYDPSNKEHRYVEREMDMFQILQNFDFHYQDKHMLCIKDDDHVYKFLTEGIDTLLQYGTVEATTRFEHLQIITKPKITVGVSVDSDLMDIQITSDDLTQDELIEILSHYKEKKTYHRLSSGKFVQMDAQSLQSLEQMMESLHMTPKQLVSGKMNVPMYRAFYLDRMLAEKNDLRQRKDASFKNTIKKFKNEEFALPKELHAELRPYQEEGYQWIKTLEAYHFGGILADEMGLGKTLQVITALAAHKEEQPSPSLVICPASLVYNWKAEMERFAPQLQTALVSGTKKERKTIIENYINYDVLVTSYDLLKRDIAEYEDTHFYFEIIDEAQYTKNHTTAAAKSVKLINSQCRLALTGTPIENQLQELWSIFDYLMPGFLYSYDYFRKNMEVPIVKQQDQQQLEQLRKMISPFILRRLKKDVLKDLPDKLEKVQYVSMDKKQTHVYNGQVTKLQQLLKKTNDEDFKKQRFKILSQLTRIRQVCCDPSLCLEDYDGTSAKREACMDLIENAIEGGHKILVFSQFTTMLDKLEKDCEAKQIAYYEITGATKKNVRIDRVNAFNKNDVPVFFISLKAGGTGLNLTGADIVIHYDPWWNTAAQNQATDRAHRIGQKNDVTVYKLIIKDTIEEKILELQEKKQALADDILSGEQMSNTTISKEDLEALLQ</sequence>
<dbReference type="InterPro" id="IPR000330">
    <property type="entry name" value="SNF2_N"/>
</dbReference>
<dbReference type="PROSITE" id="PS51192">
    <property type="entry name" value="HELICASE_ATP_BIND_1"/>
    <property type="match status" value="1"/>
</dbReference>
<evidence type="ECO:0000259" key="5">
    <source>
        <dbReference type="PROSITE" id="PS51194"/>
    </source>
</evidence>
<dbReference type="InterPro" id="IPR001650">
    <property type="entry name" value="Helicase_C-like"/>
</dbReference>
<evidence type="ECO:0000313" key="7">
    <source>
        <dbReference type="Proteomes" id="UP000276568"/>
    </source>
</evidence>
<feature type="domain" description="Helicase C-terminal" evidence="5">
    <location>
        <begin position="1037"/>
        <end position="1193"/>
    </location>
</feature>
<keyword evidence="7" id="KW-1185">Reference proteome</keyword>
<evidence type="ECO:0000259" key="3">
    <source>
        <dbReference type="PROSITE" id="PS50966"/>
    </source>
</evidence>
<dbReference type="InterPro" id="IPR007527">
    <property type="entry name" value="Znf_SWIM"/>
</dbReference>
<dbReference type="Gene3D" id="3.40.50.300">
    <property type="entry name" value="P-loop containing nucleotide triphosphate hydrolases"/>
    <property type="match status" value="1"/>
</dbReference>
<dbReference type="GO" id="GO:0016787">
    <property type="term" value="F:hydrolase activity"/>
    <property type="evidence" value="ECO:0007669"/>
    <property type="project" value="UniProtKB-KW"/>
</dbReference>
<evidence type="ECO:0008006" key="8">
    <source>
        <dbReference type="Google" id="ProtNLM"/>
    </source>
</evidence>
<dbReference type="InterPro" id="IPR014001">
    <property type="entry name" value="Helicase_ATP-bd"/>
</dbReference>
<dbReference type="GO" id="GO:0005524">
    <property type="term" value="F:ATP binding"/>
    <property type="evidence" value="ECO:0007669"/>
    <property type="project" value="InterPro"/>
</dbReference>
<dbReference type="EMBL" id="RJQC01000001">
    <property type="protein sequence ID" value="RNM31301.1"/>
    <property type="molecule type" value="Genomic_DNA"/>
</dbReference>
<dbReference type="Gene3D" id="3.40.50.10810">
    <property type="entry name" value="Tandem AAA-ATPase domain"/>
    <property type="match status" value="1"/>
</dbReference>
<dbReference type="Pfam" id="PF00176">
    <property type="entry name" value="SNF2-rel_dom"/>
    <property type="match status" value="1"/>
</dbReference>
<dbReference type="Pfam" id="PF04434">
    <property type="entry name" value="SWIM"/>
    <property type="match status" value="1"/>
</dbReference>
<evidence type="ECO:0000256" key="1">
    <source>
        <dbReference type="ARBA" id="ARBA00022801"/>
    </source>
</evidence>
<feature type="domain" description="SWIM-type" evidence="3">
    <location>
        <begin position="48"/>
        <end position="88"/>
    </location>
</feature>